<evidence type="ECO:0000313" key="10">
    <source>
        <dbReference type="Ensembl" id="ENSECRP00000017936.1"/>
    </source>
</evidence>
<accession>A0A8C4SK74</accession>
<name>A0A8C4SK74_ERPCA</name>
<dbReference type="GO" id="GO:1903037">
    <property type="term" value="P:regulation of leukocyte cell-cell adhesion"/>
    <property type="evidence" value="ECO:0007669"/>
    <property type="project" value="UniProtKB-ARBA"/>
</dbReference>
<evidence type="ECO:0000256" key="5">
    <source>
        <dbReference type="ARBA" id="ARBA00023180"/>
    </source>
</evidence>
<protein>
    <submittedName>
        <fullName evidence="10">CD276 antigen-like</fullName>
    </submittedName>
</protein>
<feature type="chain" id="PRO_5034408155" evidence="8">
    <location>
        <begin position="18"/>
        <end position="262"/>
    </location>
</feature>
<gene>
    <name evidence="10" type="primary">LOC114665055</name>
</gene>
<feature type="transmembrane region" description="Helical" evidence="7">
    <location>
        <begin position="238"/>
        <end position="255"/>
    </location>
</feature>
<keyword evidence="11" id="KW-1185">Reference proteome</keyword>
<evidence type="ECO:0000256" key="7">
    <source>
        <dbReference type="SAM" id="Phobius"/>
    </source>
</evidence>
<dbReference type="GO" id="GO:0050863">
    <property type="term" value="P:regulation of T cell activation"/>
    <property type="evidence" value="ECO:0007669"/>
    <property type="project" value="UniProtKB-ARBA"/>
</dbReference>
<evidence type="ECO:0000256" key="6">
    <source>
        <dbReference type="ARBA" id="ARBA00023319"/>
    </source>
</evidence>
<dbReference type="Proteomes" id="UP000694620">
    <property type="component" value="Chromosome 14"/>
</dbReference>
<dbReference type="OrthoDB" id="10055806at2759"/>
<dbReference type="SMART" id="SM00409">
    <property type="entry name" value="IG"/>
    <property type="match status" value="1"/>
</dbReference>
<dbReference type="InterPro" id="IPR050504">
    <property type="entry name" value="IgSF_BTN/MOG"/>
</dbReference>
<dbReference type="Gene3D" id="2.60.40.10">
    <property type="entry name" value="Immunoglobulins"/>
    <property type="match status" value="2"/>
</dbReference>
<reference evidence="10" key="1">
    <citation type="submission" date="2021-06" db="EMBL/GenBank/DDBJ databases">
        <authorList>
            <consortium name="Wellcome Sanger Institute Data Sharing"/>
        </authorList>
    </citation>
    <scope>NUCLEOTIDE SEQUENCE [LARGE SCALE GENOMIC DNA]</scope>
</reference>
<dbReference type="GO" id="GO:0009897">
    <property type="term" value="C:external side of plasma membrane"/>
    <property type="evidence" value="ECO:0007669"/>
    <property type="project" value="TreeGrafter"/>
</dbReference>
<keyword evidence="6" id="KW-0393">Immunoglobulin domain</keyword>
<sequence length="262" mass="30174">MLAFYFLLCFCEHSSLAGTFQVQVPKETLAIQDQPLVLECSFSHSSHVILDKLIVTWQRNDKDVAHSFYYGTDQLTYQSPRYLNRTSLYHEQLQQGNASLRLEPVFLEDAGLYICSVNTEEGTGKSTTFVTFAAYYLEPELIVAPQIHHTSFCFRTMGYPEPRVQWLSTDGRHLSHNTEILQSPANGGLFMVNSVLEAKAFVKLTFILENMALNQTITRHISLTQDVSNKIKCEHKRWMLLLFIPFCLLLVFLVWRKKKPVE</sequence>
<dbReference type="AlphaFoldDB" id="A0A8C4SK74"/>
<evidence type="ECO:0000256" key="3">
    <source>
        <dbReference type="ARBA" id="ARBA00023136"/>
    </source>
</evidence>
<dbReference type="RefSeq" id="XP_028675257.1">
    <property type="nucleotide sequence ID" value="XM_028819424.2"/>
</dbReference>
<evidence type="ECO:0000256" key="1">
    <source>
        <dbReference type="ARBA" id="ARBA00004370"/>
    </source>
</evidence>
<dbReference type="GO" id="GO:0005102">
    <property type="term" value="F:signaling receptor binding"/>
    <property type="evidence" value="ECO:0007669"/>
    <property type="project" value="TreeGrafter"/>
</dbReference>
<evidence type="ECO:0000313" key="11">
    <source>
        <dbReference type="Proteomes" id="UP000694620"/>
    </source>
</evidence>
<feature type="signal peptide" evidence="8">
    <location>
        <begin position="1"/>
        <end position="17"/>
    </location>
</feature>
<dbReference type="SUPFAM" id="SSF48726">
    <property type="entry name" value="Immunoglobulin"/>
    <property type="match status" value="1"/>
</dbReference>
<keyword evidence="7" id="KW-0812">Transmembrane</keyword>
<keyword evidence="5" id="KW-0325">Glycoprotein</keyword>
<evidence type="ECO:0000256" key="2">
    <source>
        <dbReference type="ARBA" id="ARBA00022729"/>
    </source>
</evidence>
<proteinExistence type="predicted"/>
<dbReference type="Ensembl" id="ENSECRT00000018293.1">
    <property type="protein sequence ID" value="ENSECRP00000017936.1"/>
    <property type="gene ID" value="ENSECRG00000011976.1"/>
</dbReference>
<dbReference type="GeneTree" id="ENSGT00940000154641"/>
<dbReference type="PANTHER" id="PTHR24100:SF145">
    <property type="entry name" value="CD276 ANTIGEN"/>
    <property type="match status" value="1"/>
</dbReference>
<reference evidence="10" key="3">
    <citation type="submission" date="2025-09" db="UniProtKB">
        <authorList>
            <consortium name="Ensembl"/>
        </authorList>
    </citation>
    <scope>IDENTIFICATION</scope>
</reference>
<dbReference type="InterPro" id="IPR036179">
    <property type="entry name" value="Ig-like_dom_sf"/>
</dbReference>
<dbReference type="InterPro" id="IPR003599">
    <property type="entry name" value="Ig_sub"/>
</dbReference>
<dbReference type="GeneID" id="114665055"/>
<dbReference type="PANTHER" id="PTHR24100">
    <property type="entry name" value="BUTYROPHILIN"/>
    <property type="match status" value="1"/>
</dbReference>
<dbReference type="GO" id="GO:0050852">
    <property type="term" value="P:T cell receptor signaling pathway"/>
    <property type="evidence" value="ECO:0007669"/>
    <property type="project" value="TreeGrafter"/>
</dbReference>
<dbReference type="GO" id="GO:0001817">
    <property type="term" value="P:regulation of cytokine production"/>
    <property type="evidence" value="ECO:0007669"/>
    <property type="project" value="TreeGrafter"/>
</dbReference>
<comment type="subcellular location">
    <subcellularLocation>
        <location evidence="1">Membrane</location>
    </subcellularLocation>
</comment>
<dbReference type="InterPro" id="IPR007110">
    <property type="entry name" value="Ig-like_dom"/>
</dbReference>
<evidence type="ECO:0000256" key="8">
    <source>
        <dbReference type="SAM" id="SignalP"/>
    </source>
</evidence>
<dbReference type="Pfam" id="PF07686">
    <property type="entry name" value="V-set"/>
    <property type="match status" value="1"/>
</dbReference>
<feature type="domain" description="Ig-like" evidence="9">
    <location>
        <begin position="18"/>
        <end position="131"/>
    </location>
</feature>
<keyword evidence="2 8" id="KW-0732">Signal</keyword>
<keyword evidence="3 7" id="KW-0472">Membrane</keyword>
<dbReference type="InterPro" id="IPR013783">
    <property type="entry name" value="Ig-like_fold"/>
</dbReference>
<reference evidence="10" key="2">
    <citation type="submission" date="2025-08" db="UniProtKB">
        <authorList>
            <consortium name="Ensembl"/>
        </authorList>
    </citation>
    <scope>IDENTIFICATION</scope>
</reference>
<dbReference type="InterPro" id="IPR013106">
    <property type="entry name" value="Ig_V-set"/>
</dbReference>
<dbReference type="PROSITE" id="PS50835">
    <property type="entry name" value="IG_LIKE"/>
    <property type="match status" value="1"/>
</dbReference>
<evidence type="ECO:0000256" key="4">
    <source>
        <dbReference type="ARBA" id="ARBA00023157"/>
    </source>
</evidence>
<keyword evidence="4" id="KW-1015">Disulfide bond</keyword>
<organism evidence="10 11">
    <name type="scientific">Erpetoichthys calabaricus</name>
    <name type="common">Rope fish</name>
    <name type="synonym">Calamoichthys calabaricus</name>
    <dbReference type="NCBI Taxonomy" id="27687"/>
    <lineage>
        <taxon>Eukaryota</taxon>
        <taxon>Metazoa</taxon>
        <taxon>Chordata</taxon>
        <taxon>Craniata</taxon>
        <taxon>Vertebrata</taxon>
        <taxon>Euteleostomi</taxon>
        <taxon>Actinopterygii</taxon>
        <taxon>Polypteriformes</taxon>
        <taxon>Polypteridae</taxon>
        <taxon>Erpetoichthys</taxon>
    </lineage>
</organism>
<dbReference type="FunFam" id="2.60.40.10:FF:000142">
    <property type="entry name" value="V-set domain-containing T-cell activation inhibitor 1"/>
    <property type="match status" value="1"/>
</dbReference>
<evidence type="ECO:0000259" key="9">
    <source>
        <dbReference type="PROSITE" id="PS50835"/>
    </source>
</evidence>
<keyword evidence="7" id="KW-1133">Transmembrane helix</keyword>